<comment type="caution">
    <text evidence="3">The sequence shown here is derived from an EMBL/GenBank/DDBJ whole genome shotgun (WGS) entry which is preliminary data.</text>
</comment>
<proteinExistence type="predicted"/>
<sequence length="289" mass="30204">MTGVLGDVVGNRPLKATLCDDDLATALELPAGDHVLTTSRSDSFVVQDVSVVHLDLPKPVATHREVSVTTWDATEREITVAAGAQALLVVPENVNDGWTATLNGQVLEKTRVDGWQQAWVLPEGDGGVVTLDFVPDARYRTGLLIGALGVLAVIALAAIPARRRVTFVAPSRSRWLVVAMLVLLAVLGGMLPIVAVIACLLAREFWAAAPKVIAFSGVALGSAVAVLGRILGKGQDWAYIPLVQAAMLVAVSAVIAAAFRPFGPQHATTGEEADTERTAPVEPVTSGSG</sequence>
<dbReference type="Proteomes" id="UP001515943">
    <property type="component" value="Unassembled WGS sequence"/>
</dbReference>
<evidence type="ECO:0000313" key="3">
    <source>
        <dbReference type="EMBL" id="NKE60667.1"/>
    </source>
</evidence>
<feature type="transmembrane region" description="Helical" evidence="2">
    <location>
        <begin position="237"/>
        <end position="259"/>
    </location>
</feature>
<name>A0ABX1FQ28_9PSEU</name>
<evidence type="ECO:0000313" key="4">
    <source>
        <dbReference type="Proteomes" id="UP001515943"/>
    </source>
</evidence>
<keyword evidence="2" id="KW-0812">Transmembrane</keyword>
<feature type="transmembrane region" description="Helical" evidence="2">
    <location>
        <begin position="212"/>
        <end position="231"/>
    </location>
</feature>
<keyword evidence="2" id="KW-0472">Membrane</keyword>
<feature type="region of interest" description="Disordered" evidence="1">
    <location>
        <begin position="267"/>
        <end position="289"/>
    </location>
</feature>
<keyword evidence="4" id="KW-1185">Reference proteome</keyword>
<evidence type="ECO:0000256" key="2">
    <source>
        <dbReference type="SAM" id="Phobius"/>
    </source>
</evidence>
<gene>
    <name evidence="3" type="ORF">FXN61_29310</name>
</gene>
<feature type="transmembrane region" description="Helical" evidence="2">
    <location>
        <begin position="175"/>
        <end position="200"/>
    </location>
</feature>
<protein>
    <submittedName>
        <fullName evidence="3">Uncharacterized protein</fullName>
    </submittedName>
</protein>
<reference evidence="3 4" key="1">
    <citation type="submission" date="2019-08" db="EMBL/GenBank/DDBJ databases">
        <title>Lentzea from Indian Himalayas.</title>
        <authorList>
            <person name="Mandal S."/>
            <person name="Mallick Gupta A."/>
            <person name="Maiti P.K."/>
            <person name="Sarkar J."/>
            <person name="Mandal S."/>
        </authorList>
    </citation>
    <scope>NUCLEOTIDE SEQUENCE [LARGE SCALE GENOMIC DNA]</scope>
    <source>
        <strain evidence="3 4">PSKA42</strain>
    </source>
</reference>
<dbReference type="EMBL" id="VSRL01000131">
    <property type="protein sequence ID" value="NKE60667.1"/>
    <property type="molecule type" value="Genomic_DNA"/>
</dbReference>
<organism evidence="3 4">
    <name type="scientific">Lentzea indica</name>
    <dbReference type="NCBI Taxonomy" id="2604800"/>
    <lineage>
        <taxon>Bacteria</taxon>
        <taxon>Bacillati</taxon>
        <taxon>Actinomycetota</taxon>
        <taxon>Actinomycetes</taxon>
        <taxon>Pseudonocardiales</taxon>
        <taxon>Pseudonocardiaceae</taxon>
        <taxon>Lentzea</taxon>
    </lineage>
</organism>
<keyword evidence="2" id="KW-1133">Transmembrane helix</keyword>
<accession>A0ABX1FQ28</accession>
<evidence type="ECO:0000256" key="1">
    <source>
        <dbReference type="SAM" id="MobiDB-lite"/>
    </source>
</evidence>
<feature type="transmembrane region" description="Helical" evidence="2">
    <location>
        <begin position="143"/>
        <end position="163"/>
    </location>
</feature>